<dbReference type="Gene3D" id="2.60.40.10">
    <property type="entry name" value="Immunoglobulins"/>
    <property type="match status" value="1"/>
</dbReference>
<evidence type="ECO:0000259" key="1">
    <source>
        <dbReference type="Pfam" id="PF02922"/>
    </source>
</evidence>
<dbReference type="PANTHER" id="PTHR43651">
    <property type="entry name" value="1,4-ALPHA-GLUCAN-BRANCHING ENZYME"/>
    <property type="match status" value="1"/>
</dbReference>
<dbReference type="PANTHER" id="PTHR43651:SF3">
    <property type="entry name" value="1,4-ALPHA-GLUCAN-BRANCHING ENZYME"/>
    <property type="match status" value="1"/>
</dbReference>
<dbReference type="Pfam" id="PF02922">
    <property type="entry name" value="CBM_48"/>
    <property type="match status" value="1"/>
</dbReference>
<dbReference type="InterPro" id="IPR013783">
    <property type="entry name" value="Ig-like_fold"/>
</dbReference>
<dbReference type="SUPFAM" id="SSF81296">
    <property type="entry name" value="E set domains"/>
    <property type="match status" value="1"/>
</dbReference>
<protein>
    <submittedName>
        <fullName evidence="2">1,4-alpha-glucan branching enzyme activity protein</fullName>
    </submittedName>
</protein>
<keyword evidence="3" id="KW-1185">Reference proteome</keyword>
<reference evidence="2 3" key="1">
    <citation type="submission" date="2024-04" db="EMBL/GenBank/DDBJ databases">
        <title>Tritrichomonas musculus Genome.</title>
        <authorList>
            <person name="Alves-Ferreira E."/>
            <person name="Grigg M."/>
            <person name="Lorenzi H."/>
            <person name="Galac M."/>
        </authorList>
    </citation>
    <scope>NUCLEOTIDE SEQUENCE [LARGE SCALE GENOMIC DNA]</scope>
    <source>
        <strain evidence="2 3">EAF2021</strain>
    </source>
</reference>
<feature type="domain" description="Glycoside hydrolase family 13 N-terminal" evidence="1">
    <location>
        <begin position="57"/>
        <end position="136"/>
    </location>
</feature>
<gene>
    <name evidence="2" type="ORF">M9Y10_021801</name>
</gene>
<proteinExistence type="predicted"/>
<sequence>MAEFQILKDNKWLGEYKEPLIKRHNNFKKALETINEKYGSIDDYTQSYLFYRLHHRENAIYYKEWDLKAKTIHLVGDFNNWNASDHETKCSRDNNGCFNLCLPDSEDGTPRIPHNSKVGCILELADGTQLSRIPAWINCTYQNPENFNFDSIFWNQPAPFELCVSR</sequence>
<dbReference type="EMBL" id="JAPFFF010000003">
    <property type="protein sequence ID" value="KAK8893384.1"/>
    <property type="molecule type" value="Genomic_DNA"/>
</dbReference>
<comment type="caution">
    <text evidence="2">The sequence shown here is derived from an EMBL/GenBank/DDBJ whole genome shotgun (WGS) entry which is preliminary data.</text>
</comment>
<evidence type="ECO:0000313" key="2">
    <source>
        <dbReference type="EMBL" id="KAK8893384.1"/>
    </source>
</evidence>
<name>A0ABR2KQJ9_9EUKA</name>
<dbReference type="InterPro" id="IPR014756">
    <property type="entry name" value="Ig_E-set"/>
</dbReference>
<organism evidence="2 3">
    <name type="scientific">Tritrichomonas musculus</name>
    <dbReference type="NCBI Taxonomy" id="1915356"/>
    <lineage>
        <taxon>Eukaryota</taxon>
        <taxon>Metamonada</taxon>
        <taxon>Parabasalia</taxon>
        <taxon>Tritrichomonadida</taxon>
        <taxon>Tritrichomonadidae</taxon>
        <taxon>Tritrichomonas</taxon>
    </lineage>
</organism>
<dbReference type="InterPro" id="IPR004193">
    <property type="entry name" value="Glyco_hydro_13_N"/>
</dbReference>
<accession>A0ABR2KQJ9</accession>
<dbReference type="Gene3D" id="3.20.20.80">
    <property type="entry name" value="Glycosidases"/>
    <property type="match status" value="1"/>
</dbReference>
<evidence type="ECO:0000313" key="3">
    <source>
        <dbReference type="Proteomes" id="UP001470230"/>
    </source>
</evidence>
<dbReference type="Proteomes" id="UP001470230">
    <property type="component" value="Unassembled WGS sequence"/>
</dbReference>